<keyword evidence="2" id="KW-0378">Hydrolase</keyword>
<sequence length="288" mass="30967">MLEKYLEISKEVSEALKENKPVVALESTIISHGMPYPKNAETALNVEKIIRDKGAIPATIAILNGKLKVGLTKDEIEYLGKKGKEVVKTSRRDIPFILAKKLDGATTVASTMIVANLAGIKVFGTGGIGGVHRGAQESFDISADLQELANTNVAVVCAGAKSILDIGLTLEYLETQGVPVVGFGTEELPAFYTRKSGFKVDYKVDTAKELAEALKAKWDLGLKGGMVVGNPIPEEYQMDYDTITKAINDAVKEAEEKGIKGKESTPFLLAKVKDITKGKSLEANIQLV</sequence>
<dbReference type="Proteomes" id="UP000011944">
    <property type="component" value="Unassembled WGS sequence"/>
</dbReference>
<dbReference type="AlphaFoldDB" id="M1ZPF3"/>
<reference evidence="6 7" key="1">
    <citation type="submission" date="2012-10" db="EMBL/GenBank/DDBJ databases">
        <authorList>
            <person name="Strain E.A."/>
            <person name="Brown E."/>
            <person name="Allard M.W."/>
            <person name="Gonzalez-Escalona N."/>
            <person name="Timme R."/>
        </authorList>
    </citation>
    <scope>NUCLEOTIDE SEQUENCE [LARGE SCALE GENOMIC DNA]</scope>
    <source>
        <strain evidence="6 7">CFSAN001627</strain>
    </source>
</reference>
<keyword evidence="1" id="KW-0479">Metal-binding</keyword>
<accession>M1ZPF3</accession>
<dbReference type="GO" id="GO:0005737">
    <property type="term" value="C:cytoplasm"/>
    <property type="evidence" value="ECO:0007669"/>
    <property type="project" value="TreeGrafter"/>
</dbReference>
<dbReference type="Pfam" id="PF04227">
    <property type="entry name" value="Indigoidine_A"/>
    <property type="match status" value="1"/>
</dbReference>
<dbReference type="PANTHER" id="PTHR42909:SF1">
    <property type="entry name" value="CARBOHYDRATE KINASE PFKB DOMAIN-CONTAINING PROTEIN"/>
    <property type="match status" value="1"/>
</dbReference>
<evidence type="ECO:0000313" key="6">
    <source>
        <dbReference type="EMBL" id="EKN40366.1"/>
    </source>
</evidence>
<dbReference type="Gene3D" id="3.40.1790.10">
    <property type="entry name" value="Indigoidine synthase domain"/>
    <property type="match status" value="1"/>
</dbReference>
<reference evidence="6 7" key="2">
    <citation type="submission" date="2013-03" db="EMBL/GenBank/DDBJ databases">
        <title>Diversity in Clostridium botulinum.</title>
        <authorList>
            <person name="Timme R.E."/>
            <person name="Allard M."/>
            <person name="Luo Y."/>
            <person name="Strain E."/>
            <person name="Gonzalez-Escalona N."/>
            <person name="Brown E."/>
        </authorList>
    </citation>
    <scope>NUCLEOTIDE SEQUENCE [LARGE SCALE GENOMIC DNA]</scope>
    <source>
        <strain evidence="6 7">CFSAN001627</strain>
    </source>
</reference>
<dbReference type="EMBL" id="AMXI01001234">
    <property type="protein sequence ID" value="EKN40366.1"/>
    <property type="molecule type" value="Genomic_DNA"/>
</dbReference>
<evidence type="ECO:0000256" key="1">
    <source>
        <dbReference type="ARBA" id="ARBA00022723"/>
    </source>
</evidence>
<keyword evidence="3" id="KW-0464">Manganese</keyword>
<comment type="caution">
    <text evidence="6">The sequence shown here is derived from an EMBL/GenBank/DDBJ whole genome shotgun (WGS) entry which is preliminary data.</text>
</comment>
<dbReference type="PANTHER" id="PTHR42909">
    <property type="entry name" value="ZGC:136858"/>
    <property type="match status" value="1"/>
</dbReference>
<dbReference type="HAMAP" id="MF_01876">
    <property type="entry name" value="PsiMP_glycosidase"/>
    <property type="match status" value="1"/>
</dbReference>
<keyword evidence="4" id="KW-0456">Lyase</keyword>
<organism evidence="6 7">
    <name type="scientific">Clostridium botulinum CFSAN001627</name>
    <dbReference type="NCBI Taxonomy" id="1232189"/>
    <lineage>
        <taxon>Bacteria</taxon>
        <taxon>Bacillati</taxon>
        <taxon>Bacillota</taxon>
        <taxon>Clostridia</taxon>
        <taxon>Eubacteriales</taxon>
        <taxon>Clostridiaceae</taxon>
        <taxon>Clostridium</taxon>
    </lineage>
</organism>
<dbReference type="GO" id="GO:0004730">
    <property type="term" value="F:pseudouridylate synthase activity"/>
    <property type="evidence" value="ECO:0007669"/>
    <property type="project" value="InterPro"/>
</dbReference>
<gene>
    <name evidence="6" type="ORF">CFSAN001627_20078</name>
</gene>
<evidence type="ECO:0000256" key="3">
    <source>
        <dbReference type="ARBA" id="ARBA00023211"/>
    </source>
</evidence>
<feature type="non-terminal residue" evidence="6">
    <location>
        <position position="288"/>
    </location>
</feature>
<keyword evidence="5 6" id="KW-0326">Glycosidase</keyword>
<evidence type="ECO:0000256" key="4">
    <source>
        <dbReference type="ARBA" id="ARBA00023239"/>
    </source>
</evidence>
<dbReference type="SUPFAM" id="SSF110581">
    <property type="entry name" value="Indigoidine synthase A-like"/>
    <property type="match status" value="1"/>
</dbReference>
<evidence type="ECO:0000313" key="7">
    <source>
        <dbReference type="Proteomes" id="UP000011944"/>
    </source>
</evidence>
<name>M1ZPF3_CLOBO</name>
<proteinExistence type="inferred from homology"/>
<dbReference type="InterPro" id="IPR007342">
    <property type="entry name" value="PsuG"/>
</dbReference>
<dbReference type="InterPro" id="IPR022830">
    <property type="entry name" value="Indigdn_synthA-like"/>
</dbReference>
<dbReference type="GO" id="GO:0046872">
    <property type="term" value="F:metal ion binding"/>
    <property type="evidence" value="ECO:0007669"/>
    <property type="project" value="UniProtKB-KW"/>
</dbReference>
<protein>
    <submittedName>
        <fullName evidence="6">Pseudouridine 5'-phosphate glycosidase</fullName>
    </submittedName>
</protein>
<dbReference type="GO" id="GO:0016798">
    <property type="term" value="F:hydrolase activity, acting on glycosyl bonds"/>
    <property type="evidence" value="ECO:0007669"/>
    <property type="project" value="UniProtKB-KW"/>
</dbReference>
<evidence type="ECO:0000256" key="5">
    <source>
        <dbReference type="ARBA" id="ARBA00023295"/>
    </source>
</evidence>
<evidence type="ECO:0000256" key="2">
    <source>
        <dbReference type="ARBA" id="ARBA00022801"/>
    </source>
</evidence>